<feature type="chain" id="PRO_5046048143" evidence="2">
    <location>
        <begin position="23"/>
        <end position="464"/>
    </location>
</feature>
<evidence type="ECO:0000256" key="1">
    <source>
        <dbReference type="SAM" id="MobiDB-lite"/>
    </source>
</evidence>
<gene>
    <name evidence="4" type="ORF">OCL97_02175</name>
</gene>
<feature type="compositionally biased region" description="Gly residues" evidence="1">
    <location>
        <begin position="364"/>
        <end position="381"/>
    </location>
</feature>
<dbReference type="PANTHER" id="PTHR38731">
    <property type="entry name" value="LIPL45-RELATED LIPOPROTEIN-RELATED"/>
    <property type="match status" value="1"/>
</dbReference>
<dbReference type="Gene3D" id="2.60.120.1440">
    <property type="match status" value="1"/>
</dbReference>
<keyword evidence="5" id="KW-1185">Reference proteome</keyword>
<dbReference type="PANTHER" id="PTHR38731:SF3">
    <property type="entry name" value="BLL6125 PROTEIN"/>
    <property type="match status" value="1"/>
</dbReference>
<dbReference type="PRINTS" id="PR01228">
    <property type="entry name" value="EGGSHELL"/>
</dbReference>
<dbReference type="InterPro" id="IPR006860">
    <property type="entry name" value="FecR"/>
</dbReference>
<feature type="region of interest" description="Disordered" evidence="1">
    <location>
        <begin position="257"/>
        <end position="322"/>
    </location>
</feature>
<name>A0ABW6CKV8_9CAUL</name>
<dbReference type="Pfam" id="PF04773">
    <property type="entry name" value="FecR"/>
    <property type="match status" value="1"/>
</dbReference>
<proteinExistence type="predicted"/>
<protein>
    <submittedName>
        <fullName evidence="4">FecR family protein</fullName>
    </submittedName>
</protein>
<evidence type="ECO:0000313" key="5">
    <source>
        <dbReference type="Proteomes" id="UP001598130"/>
    </source>
</evidence>
<feature type="compositionally biased region" description="Low complexity" evidence="1">
    <location>
        <begin position="382"/>
        <end position="391"/>
    </location>
</feature>
<feature type="signal peptide" evidence="2">
    <location>
        <begin position="1"/>
        <end position="22"/>
    </location>
</feature>
<evidence type="ECO:0000256" key="2">
    <source>
        <dbReference type="SAM" id="SignalP"/>
    </source>
</evidence>
<dbReference type="EMBL" id="JAOTJD010000002">
    <property type="protein sequence ID" value="MFD3262766.1"/>
    <property type="molecule type" value="Genomic_DNA"/>
</dbReference>
<feature type="compositionally biased region" description="Gly residues" evidence="1">
    <location>
        <begin position="294"/>
        <end position="305"/>
    </location>
</feature>
<feature type="domain" description="FecR protein" evidence="3">
    <location>
        <begin position="65"/>
        <end position="149"/>
    </location>
</feature>
<sequence length="464" mass="43104">MRRTALLFACSVLAFAAGSAQAAAWRLVEVNGTVRITVPGAEAVPARLNQAVPTGSSITTTLGARASLDNGLQQIVVGPNSRMTVAPDAGGFTRVMQDLGAVMFKVDKQKSPHFRVDTPLLAAIVKGTTFTVVVGPMSDAVNVAEGLVEVRSNGSDLGSDVGAGSSGAVSRDAPQSVQVTGSVTPTAGAPEAVKIEPLDYKTVSGGLVDSGGPTMIANEAGAIASGNGAASAAMGAETVGPAALPIEVARNDRQLEASDARGGNGPADGGGAALTHGAGSNGNGGGPPENPGANGPGNGNSGNGGAAAETGNAGSNGNGGGNNGNGNGNGGAAAETGNAGSNGNGGGNAGAGNGGAAAETGNTGSNGNGGGNTGAGNGNGNGSAAAETGNTGSNGNGGGNTGAGNGNGGAATETGNAGSNGNGGGNTGNGNGNGGTDGLVAGLISTVGGVAEDVTGNGKGRGSK</sequence>
<evidence type="ECO:0000259" key="3">
    <source>
        <dbReference type="Pfam" id="PF04773"/>
    </source>
</evidence>
<comment type="caution">
    <text evidence="4">The sequence shown here is derived from an EMBL/GenBank/DDBJ whole genome shotgun (WGS) entry which is preliminary data.</text>
</comment>
<feature type="compositionally biased region" description="Gly residues" evidence="1">
    <location>
        <begin position="262"/>
        <end position="272"/>
    </location>
</feature>
<feature type="compositionally biased region" description="Gly residues" evidence="1">
    <location>
        <begin position="392"/>
        <end position="409"/>
    </location>
</feature>
<dbReference type="Proteomes" id="UP001598130">
    <property type="component" value="Unassembled WGS sequence"/>
</dbReference>
<accession>A0ABW6CKV8</accession>
<feature type="compositionally biased region" description="Gly residues" evidence="1">
    <location>
        <begin position="418"/>
        <end position="437"/>
    </location>
</feature>
<dbReference type="RefSeq" id="WP_377367188.1">
    <property type="nucleotide sequence ID" value="NZ_JAOTJD010000002.1"/>
</dbReference>
<keyword evidence="2" id="KW-0732">Signal</keyword>
<reference evidence="4 5" key="1">
    <citation type="submission" date="2022-09" db="EMBL/GenBank/DDBJ databases">
        <title>New species of Phenylobacterium.</title>
        <authorList>
            <person name="Mieszkin S."/>
        </authorList>
    </citation>
    <scope>NUCLEOTIDE SEQUENCE [LARGE SCALE GENOMIC DNA]</scope>
    <source>
        <strain evidence="4 5">HK31-G</strain>
    </source>
</reference>
<evidence type="ECO:0000313" key="4">
    <source>
        <dbReference type="EMBL" id="MFD3262766.1"/>
    </source>
</evidence>
<feature type="region of interest" description="Disordered" evidence="1">
    <location>
        <begin position="353"/>
        <end position="441"/>
    </location>
</feature>
<organism evidence="4 5">
    <name type="scientific">Phenylobacterium ferrooxidans</name>
    <dbReference type="NCBI Taxonomy" id="2982689"/>
    <lineage>
        <taxon>Bacteria</taxon>
        <taxon>Pseudomonadati</taxon>
        <taxon>Pseudomonadota</taxon>
        <taxon>Alphaproteobacteria</taxon>
        <taxon>Caulobacterales</taxon>
        <taxon>Caulobacteraceae</taxon>
        <taxon>Phenylobacterium</taxon>
    </lineage>
</organism>